<feature type="transmembrane region" description="Helical" evidence="1">
    <location>
        <begin position="299"/>
        <end position="332"/>
    </location>
</feature>
<organism evidence="2 3">
    <name type="scientific">Candidatus Gottesmanbacteria bacterium RIFCSPLOWO2_01_FULL_43_11b</name>
    <dbReference type="NCBI Taxonomy" id="1798392"/>
    <lineage>
        <taxon>Bacteria</taxon>
        <taxon>Candidatus Gottesmaniibacteriota</taxon>
    </lineage>
</organism>
<proteinExistence type="predicted"/>
<dbReference type="STRING" id="1798392.A3A79_04450"/>
<dbReference type="AlphaFoldDB" id="A0A1F6AJH0"/>
<dbReference type="EMBL" id="MFJV01000001">
    <property type="protein sequence ID" value="OGG24407.1"/>
    <property type="molecule type" value="Genomic_DNA"/>
</dbReference>
<feature type="transmembrane region" description="Helical" evidence="1">
    <location>
        <begin position="274"/>
        <end position="292"/>
    </location>
</feature>
<feature type="transmembrane region" description="Helical" evidence="1">
    <location>
        <begin position="49"/>
        <end position="68"/>
    </location>
</feature>
<name>A0A1F6AJH0_9BACT</name>
<keyword evidence="1" id="KW-1133">Transmembrane helix</keyword>
<sequence>MIQIIASLLLFLYSYTQTDLNMTLSRVGILQAVQKVFQNIGYYQRPLSMWLYLGLLVILFAVYGKILAHIRNNKIDEKQFWRIVLVTSAILLFSYPAFSYDMFNYMFTAKTVVVYHQNPYEVIPLQFSDIDVWTNFMRWTHLPSAYTPFWIALTVPAYILGFGFLLTTMWSIKLLVLLFHLATIVGIGKILKRIEPKYKVLGMAIFAFNPLIIVEDLVSSHNDVVMMAFAVWAIVFFLEKKKLASWFALSLSVAAKLITAAIIPVWFFIGKKSWRNWILIFMVGGLLAVIATREVLPWYWVWIVPFIAILPSNSTLTSFSSAVSLGLLLRYAPFLYAGSWDPPALILKNIGTVLPIAVWTLIRFRRELWS</sequence>
<evidence type="ECO:0000313" key="2">
    <source>
        <dbReference type="EMBL" id="OGG24407.1"/>
    </source>
</evidence>
<accession>A0A1F6AJH0</accession>
<feature type="transmembrane region" description="Helical" evidence="1">
    <location>
        <begin position="149"/>
        <end position="179"/>
    </location>
</feature>
<dbReference type="Pfam" id="PF26314">
    <property type="entry name" value="MptA_B_family"/>
    <property type="match status" value="1"/>
</dbReference>
<feature type="transmembrane region" description="Helical" evidence="1">
    <location>
        <begin position="344"/>
        <end position="362"/>
    </location>
</feature>
<feature type="transmembrane region" description="Helical" evidence="1">
    <location>
        <begin position="80"/>
        <end position="98"/>
    </location>
</feature>
<evidence type="ECO:0000256" key="1">
    <source>
        <dbReference type="SAM" id="Phobius"/>
    </source>
</evidence>
<dbReference type="Proteomes" id="UP000178759">
    <property type="component" value="Unassembled WGS sequence"/>
</dbReference>
<reference evidence="2 3" key="1">
    <citation type="journal article" date="2016" name="Nat. Commun.">
        <title>Thousands of microbial genomes shed light on interconnected biogeochemical processes in an aquifer system.</title>
        <authorList>
            <person name="Anantharaman K."/>
            <person name="Brown C.T."/>
            <person name="Hug L.A."/>
            <person name="Sharon I."/>
            <person name="Castelle C.J."/>
            <person name="Probst A.J."/>
            <person name="Thomas B.C."/>
            <person name="Singh A."/>
            <person name="Wilkins M.J."/>
            <person name="Karaoz U."/>
            <person name="Brodie E.L."/>
            <person name="Williams K.H."/>
            <person name="Hubbard S.S."/>
            <person name="Banfield J.F."/>
        </authorList>
    </citation>
    <scope>NUCLEOTIDE SEQUENCE [LARGE SCALE GENOMIC DNA]</scope>
</reference>
<feature type="transmembrane region" description="Helical" evidence="1">
    <location>
        <begin position="224"/>
        <end position="239"/>
    </location>
</feature>
<evidence type="ECO:0008006" key="4">
    <source>
        <dbReference type="Google" id="ProtNLM"/>
    </source>
</evidence>
<feature type="transmembrane region" description="Helical" evidence="1">
    <location>
        <begin position="246"/>
        <end position="268"/>
    </location>
</feature>
<gene>
    <name evidence="2" type="ORF">A3A79_04450</name>
</gene>
<evidence type="ECO:0000313" key="3">
    <source>
        <dbReference type="Proteomes" id="UP000178759"/>
    </source>
</evidence>
<keyword evidence="1" id="KW-0812">Transmembrane</keyword>
<protein>
    <recommendedName>
        <fullName evidence="4">DUF2029 domain-containing protein</fullName>
    </recommendedName>
</protein>
<comment type="caution">
    <text evidence="2">The sequence shown here is derived from an EMBL/GenBank/DDBJ whole genome shotgun (WGS) entry which is preliminary data.</text>
</comment>
<keyword evidence="1" id="KW-0472">Membrane</keyword>